<keyword evidence="10" id="KW-0169">Cobalamin biosynthesis</keyword>
<dbReference type="PIRSF" id="PIRSF006135">
    <property type="entry name" value="CobU"/>
    <property type="match status" value="1"/>
</dbReference>
<evidence type="ECO:0000256" key="13">
    <source>
        <dbReference type="ARBA" id="ARBA00022777"/>
    </source>
</evidence>
<dbReference type="Pfam" id="PF02283">
    <property type="entry name" value="CobU"/>
    <property type="match status" value="1"/>
</dbReference>
<dbReference type="SUPFAM" id="SSF52540">
    <property type="entry name" value="P-loop containing nucleoside triphosphate hydrolases"/>
    <property type="match status" value="1"/>
</dbReference>
<keyword evidence="14" id="KW-0067">ATP-binding</keyword>
<dbReference type="EC" id="2.7.1.156" evidence="8"/>
<evidence type="ECO:0000256" key="14">
    <source>
        <dbReference type="ARBA" id="ARBA00022840"/>
    </source>
</evidence>
<keyword evidence="11" id="KW-0808">Transferase</keyword>
<evidence type="ECO:0000256" key="9">
    <source>
        <dbReference type="ARBA" id="ARBA00012523"/>
    </source>
</evidence>
<dbReference type="PANTHER" id="PTHR34848:SF1">
    <property type="entry name" value="BIFUNCTIONAL ADENOSYLCOBALAMIN BIOSYNTHESIS PROTEIN COBU"/>
    <property type="match status" value="1"/>
</dbReference>
<protein>
    <recommendedName>
        <fullName evidence="16">Adenosylcobinamide kinase</fullName>
        <ecNumber evidence="8">2.7.1.156</ecNumber>
        <ecNumber evidence="9">2.7.7.62</ecNumber>
    </recommendedName>
    <alternativeName>
        <fullName evidence="17">Adenosylcobinamide-phosphate guanylyltransferase</fullName>
    </alternativeName>
</protein>
<comment type="catalytic activity">
    <reaction evidence="1">
        <text>adenosylcob(III)inamide + ATP = adenosylcob(III)inamide phosphate + ADP + H(+)</text>
        <dbReference type="Rhea" id="RHEA:15769"/>
        <dbReference type="ChEBI" id="CHEBI:2480"/>
        <dbReference type="ChEBI" id="CHEBI:15378"/>
        <dbReference type="ChEBI" id="CHEBI:30616"/>
        <dbReference type="ChEBI" id="CHEBI:58502"/>
        <dbReference type="ChEBI" id="CHEBI:456216"/>
        <dbReference type="EC" id="2.7.1.156"/>
    </reaction>
</comment>
<dbReference type="EC" id="2.7.7.62" evidence="9"/>
<dbReference type="EMBL" id="JXLP01000019">
    <property type="protein sequence ID" value="KIL76950.1"/>
    <property type="molecule type" value="Genomic_DNA"/>
</dbReference>
<evidence type="ECO:0000256" key="11">
    <source>
        <dbReference type="ARBA" id="ARBA00022679"/>
    </source>
</evidence>
<keyword evidence="15" id="KW-0342">GTP-binding</keyword>
<dbReference type="Gene3D" id="3.40.50.300">
    <property type="entry name" value="P-loop containing nucleotide triphosphate hydrolases"/>
    <property type="match status" value="1"/>
</dbReference>
<name>A0ABR5AQC2_BACBA</name>
<evidence type="ECO:0000256" key="15">
    <source>
        <dbReference type="ARBA" id="ARBA00023134"/>
    </source>
</evidence>
<reference evidence="18 19" key="1">
    <citation type="submission" date="2015-01" db="EMBL/GenBank/DDBJ databases">
        <title>Genome Assembly of Bacillus badius MTCC 1458.</title>
        <authorList>
            <person name="Verma A."/>
            <person name="Khatri I."/>
            <person name="Mual P."/>
            <person name="Subramanian S."/>
            <person name="Krishnamurthi S."/>
        </authorList>
    </citation>
    <scope>NUCLEOTIDE SEQUENCE [LARGE SCALE GENOMIC DNA]</scope>
    <source>
        <strain evidence="18 19">MTCC 1458</strain>
    </source>
</reference>
<sequence>MEKAQLTIVVGGVRSGKSKAAERQAFLEAERLRGCLHYVACGKVTDEEMAARVRAHQRERKESGRQWTTWEQPVAVGDAAKHFNKQDTVLIDCLTTWLTNEWFTSSRDEQDWVQPAFYENIQSKIQSGIDQIRKAAGAVVVVSNELSYEPFASPLVFHYAKALGELHQWLVKEAALAVLVEHGYPLAKKKGANA</sequence>
<evidence type="ECO:0000256" key="7">
    <source>
        <dbReference type="ARBA" id="ARBA00007490"/>
    </source>
</evidence>
<dbReference type="RefSeq" id="WP_041114367.1">
    <property type="nucleotide sequence ID" value="NZ_JARTHD010000039.1"/>
</dbReference>
<keyword evidence="12" id="KW-0547">Nucleotide-binding</keyword>
<gene>
    <name evidence="18" type="ORF">SD77_1910</name>
</gene>
<evidence type="ECO:0000256" key="17">
    <source>
        <dbReference type="ARBA" id="ARBA00030571"/>
    </source>
</evidence>
<comment type="function">
    <text evidence="4">Catalyzes ATP-dependent phosphorylation of adenosylcobinamide and addition of GMP to adenosylcobinamide phosphate.</text>
</comment>
<comment type="pathway">
    <text evidence="6">Cofactor biosynthesis; adenosylcobalamin biosynthesis; adenosylcobalamin from cob(II)yrinate a,c-diamide: step 5/7.</text>
</comment>
<evidence type="ECO:0000256" key="3">
    <source>
        <dbReference type="ARBA" id="ARBA00001522"/>
    </source>
</evidence>
<evidence type="ECO:0000256" key="5">
    <source>
        <dbReference type="ARBA" id="ARBA00004692"/>
    </source>
</evidence>
<evidence type="ECO:0000256" key="16">
    <source>
        <dbReference type="ARBA" id="ARBA00029570"/>
    </source>
</evidence>
<dbReference type="InterPro" id="IPR003203">
    <property type="entry name" value="CobU/CobP"/>
</dbReference>
<comment type="catalytic activity">
    <reaction evidence="3">
        <text>adenosylcob(III)inamide + GTP = adenosylcob(III)inamide phosphate + GDP + H(+)</text>
        <dbReference type="Rhea" id="RHEA:15765"/>
        <dbReference type="ChEBI" id="CHEBI:2480"/>
        <dbReference type="ChEBI" id="CHEBI:15378"/>
        <dbReference type="ChEBI" id="CHEBI:37565"/>
        <dbReference type="ChEBI" id="CHEBI:58189"/>
        <dbReference type="ChEBI" id="CHEBI:58502"/>
        <dbReference type="EC" id="2.7.1.156"/>
    </reaction>
</comment>
<evidence type="ECO:0000313" key="18">
    <source>
        <dbReference type="EMBL" id="KIL76950.1"/>
    </source>
</evidence>
<keyword evidence="13" id="KW-0418">Kinase</keyword>
<comment type="similarity">
    <text evidence="7">Belongs to the CobU/CobP family.</text>
</comment>
<keyword evidence="18" id="KW-0548">Nucleotidyltransferase</keyword>
<evidence type="ECO:0000256" key="10">
    <source>
        <dbReference type="ARBA" id="ARBA00022573"/>
    </source>
</evidence>
<evidence type="ECO:0000256" key="12">
    <source>
        <dbReference type="ARBA" id="ARBA00022741"/>
    </source>
</evidence>
<organism evidence="18 19">
    <name type="scientific">Bacillus badius</name>
    <dbReference type="NCBI Taxonomy" id="1455"/>
    <lineage>
        <taxon>Bacteria</taxon>
        <taxon>Bacillati</taxon>
        <taxon>Bacillota</taxon>
        <taxon>Bacilli</taxon>
        <taxon>Bacillales</taxon>
        <taxon>Bacillaceae</taxon>
        <taxon>Pseudobacillus</taxon>
    </lineage>
</organism>
<evidence type="ECO:0000313" key="19">
    <source>
        <dbReference type="Proteomes" id="UP000031982"/>
    </source>
</evidence>
<evidence type="ECO:0000256" key="1">
    <source>
        <dbReference type="ARBA" id="ARBA00000312"/>
    </source>
</evidence>
<proteinExistence type="inferred from homology"/>
<comment type="catalytic activity">
    <reaction evidence="2">
        <text>adenosylcob(III)inamide phosphate + GTP + H(+) = adenosylcob(III)inamide-GDP + diphosphate</text>
        <dbReference type="Rhea" id="RHEA:22712"/>
        <dbReference type="ChEBI" id="CHEBI:15378"/>
        <dbReference type="ChEBI" id="CHEBI:33019"/>
        <dbReference type="ChEBI" id="CHEBI:37565"/>
        <dbReference type="ChEBI" id="CHEBI:58502"/>
        <dbReference type="ChEBI" id="CHEBI:60487"/>
        <dbReference type="EC" id="2.7.7.62"/>
    </reaction>
</comment>
<dbReference type="Proteomes" id="UP000031982">
    <property type="component" value="Unassembled WGS sequence"/>
</dbReference>
<comment type="caution">
    <text evidence="18">The sequence shown here is derived from an EMBL/GenBank/DDBJ whole genome shotgun (WGS) entry which is preliminary data.</text>
</comment>
<evidence type="ECO:0000256" key="8">
    <source>
        <dbReference type="ARBA" id="ARBA00012016"/>
    </source>
</evidence>
<evidence type="ECO:0000256" key="4">
    <source>
        <dbReference type="ARBA" id="ARBA00003889"/>
    </source>
</evidence>
<dbReference type="GO" id="GO:0016779">
    <property type="term" value="F:nucleotidyltransferase activity"/>
    <property type="evidence" value="ECO:0007669"/>
    <property type="project" value="UniProtKB-KW"/>
</dbReference>
<comment type="pathway">
    <text evidence="5">Cofactor biosynthesis; adenosylcobalamin biosynthesis; adenosylcobalamin from cob(II)yrinate a,c-diamide: step 6/7.</text>
</comment>
<keyword evidence="19" id="KW-1185">Reference proteome</keyword>
<evidence type="ECO:0000256" key="2">
    <source>
        <dbReference type="ARBA" id="ARBA00000711"/>
    </source>
</evidence>
<dbReference type="InterPro" id="IPR027417">
    <property type="entry name" value="P-loop_NTPase"/>
</dbReference>
<accession>A0ABR5AQC2</accession>
<dbReference type="PANTHER" id="PTHR34848">
    <property type="match status" value="1"/>
</dbReference>
<evidence type="ECO:0000256" key="6">
    <source>
        <dbReference type="ARBA" id="ARBA00005159"/>
    </source>
</evidence>